<dbReference type="InterPro" id="IPR037756">
    <property type="entry name" value="C2D_Tricalbin"/>
</dbReference>
<dbReference type="PROSITE" id="PS51847">
    <property type="entry name" value="SMP"/>
    <property type="match status" value="1"/>
</dbReference>
<keyword evidence="10 12" id="KW-0472">Membrane</keyword>
<dbReference type="SUPFAM" id="SSF49562">
    <property type="entry name" value="C2 domain (Calcium/lipid-binding domain, CaLB)"/>
    <property type="match status" value="5"/>
</dbReference>
<dbReference type="InterPro" id="IPR037761">
    <property type="entry name" value="C2A_Tricalbin"/>
</dbReference>
<dbReference type="PANTHER" id="PTHR46980:SF2">
    <property type="entry name" value="TRICALBIN-1-RELATED"/>
    <property type="match status" value="1"/>
</dbReference>
<evidence type="ECO:0008006" key="17">
    <source>
        <dbReference type="Google" id="ProtNLM"/>
    </source>
</evidence>
<feature type="region of interest" description="Disordered" evidence="11">
    <location>
        <begin position="2009"/>
        <end position="2043"/>
    </location>
</feature>
<keyword evidence="4 12" id="KW-0812">Transmembrane</keyword>
<dbReference type="KEGG" id="bze:COCCADRAFT_40778"/>
<evidence type="ECO:0000256" key="7">
    <source>
        <dbReference type="ARBA" id="ARBA00022989"/>
    </source>
</evidence>
<dbReference type="PANTHER" id="PTHR46980">
    <property type="entry name" value="TRICALBIN-1-RELATED"/>
    <property type="match status" value="1"/>
</dbReference>
<feature type="compositionally biased region" description="Basic residues" evidence="11">
    <location>
        <begin position="345"/>
        <end position="355"/>
    </location>
</feature>
<dbReference type="EMBL" id="KI964790">
    <property type="protein sequence ID" value="EUC28737.1"/>
    <property type="molecule type" value="Genomic_DNA"/>
</dbReference>
<evidence type="ECO:0000256" key="11">
    <source>
        <dbReference type="SAM" id="MobiDB-lite"/>
    </source>
</evidence>
<evidence type="ECO:0000256" key="5">
    <source>
        <dbReference type="ARBA" id="ARBA00022737"/>
    </source>
</evidence>
<dbReference type="InterPro" id="IPR000008">
    <property type="entry name" value="C2_dom"/>
</dbReference>
<dbReference type="CDD" id="cd00030">
    <property type="entry name" value="C2"/>
    <property type="match status" value="1"/>
</dbReference>
<dbReference type="GeneID" id="19149340"/>
<dbReference type="GO" id="GO:0006869">
    <property type="term" value="P:lipid transport"/>
    <property type="evidence" value="ECO:0007669"/>
    <property type="project" value="UniProtKB-KW"/>
</dbReference>
<dbReference type="eggNOG" id="KOG1012">
    <property type="taxonomic scope" value="Eukaryota"/>
</dbReference>
<keyword evidence="9" id="KW-0446">Lipid-binding</keyword>
<feature type="compositionally biased region" description="Basic and acidic residues" evidence="11">
    <location>
        <begin position="1845"/>
        <end position="1854"/>
    </location>
</feature>
<proteinExistence type="predicted"/>
<dbReference type="InterPro" id="IPR037765">
    <property type="entry name" value="C2B_Tricalbin"/>
</dbReference>
<dbReference type="InterPro" id="IPR056910">
    <property type="entry name" value="TCB1-3_C2"/>
</dbReference>
<evidence type="ECO:0000256" key="9">
    <source>
        <dbReference type="ARBA" id="ARBA00023121"/>
    </source>
</evidence>
<dbReference type="SMART" id="SM00239">
    <property type="entry name" value="C2"/>
    <property type="match status" value="5"/>
</dbReference>
<evidence type="ECO:0000259" key="13">
    <source>
        <dbReference type="PROSITE" id="PS50004"/>
    </source>
</evidence>
<feature type="compositionally biased region" description="Polar residues" evidence="11">
    <location>
        <begin position="388"/>
        <end position="399"/>
    </location>
</feature>
<feature type="region of interest" description="Disordered" evidence="11">
    <location>
        <begin position="244"/>
        <end position="399"/>
    </location>
</feature>
<feature type="region of interest" description="Disordered" evidence="11">
    <location>
        <begin position="412"/>
        <end position="574"/>
    </location>
</feature>
<comment type="subcellular location">
    <subcellularLocation>
        <location evidence="1">Endoplasmic reticulum membrane</location>
    </subcellularLocation>
</comment>
<feature type="domain" description="C2" evidence="13">
    <location>
        <begin position="994"/>
        <end position="1114"/>
    </location>
</feature>
<dbReference type="CDD" id="cd21678">
    <property type="entry name" value="SMP_TCB"/>
    <property type="match status" value="1"/>
</dbReference>
<feature type="domain" description="C2" evidence="13">
    <location>
        <begin position="1641"/>
        <end position="1759"/>
    </location>
</feature>
<keyword evidence="7 12" id="KW-1133">Transmembrane helix</keyword>
<dbReference type="Pfam" id="PF25669">
    <property type="entry name" value="SMP_MUG190-like"/>
    <property type="match status" value="1"/>
</dbReference>
<evidence type="ECO:0000256" key="3">
    <source>
        <dbReference type="ARBA" id="ARBA00022553"/>
    </source>
</evidence>
<evidence type="ECO:0000256" key="4">
    <source>
        <dbReference type="ARBA" id="ARBA00022692"/>
    </source>
</evidence>
<feature type="domain" description="C2" evidence="13">
    <location>
        <begin position="1275"/>
        <end position="1392"/>
    </location>
</feature>
<dbReference type="GO" id="GO:0005789">
    <property type="term" value="C:endoplasmic reticulum membrane"/>
    <property type="evidence" value="ECO:0007669"/>
    <property type="project" value="UniProtKB-SubCell"/>
</dbReference>
<keyword evidence="2" id="KW-0813">Transport</keyword>
<evidence type="ECO:0000256" key="6">
    <source>
        <dbReference type="ARBA" id="ARBA00022824"/>
    </source>
</evidence>
<dbReference type="RefSeq" id="XP_007716949.1">
    <property type="nucleotide sequence ID" value="XM_007718759.1"/>
</dbReference>
<dbReference type="Pfam" id="PF24920">
    <property type="entry name" value="C2_TCB1"/>
    <property type="match status" value="1"/>
</dbReference>
<dbReference type="CDD" id="cd04045">
    <property type="entry name" value="C2C_Tricalbin-like"/>
    <property type="match status" value="1"/>
</dbReference>
<dbReference type="Pfam" id="PF00168">
    <property type="entry name" value="C2"/>
    <property type="match status" value="5"/>
</dbReference>
<dbReference type="PROSITE" id="PS50004">
    <property type="entry name" value="C2"/>
    <property type="match status" value="4"/>
</dbReference>
<evidence type="ECO:0000256" key="8">
    <source>
        <dbReference type="ARBA" id="ARBA00023055"/>
    </source>
</evidence>
<keyword evidence="3" id="KW-0597">Phosphoprotein</keyword>
<feature type="compositionally biased region" description="Polar residues" evidence="11">
    <location>
        <begin position="2009"/>
        <end position="2022"/>
    </location>
</feature>
<feature type="region of interest" description="Disordered" evidence="11">
    <location>
        <begin position="1427"/>
        <end position="1469"/>
    </location>
</feature>
<name>W6XN69_COCC2</name>
<reference evidence="15 16" key="1">
    <citation type="journal article" date="2013" name="PLoS Genet.">
        <title>Comparative genome structure, secondary metabolite, and effector coding capacity across Cochliobolus pathogens.</title>
        <authorList>
            <person name="Condon B.J."/>
            <person name="Leng Y."/>
            <person name="Wu D."/>
            <person name="Bushley K.E."/>
            <person name="Ohm R.A."/>
            <person name="Otillar R."/>
            <person name="Martin J."/>
            <person name="Schackwitz W."/>
            <person name="Grimwood J."/>
            <person name="MohdZainudin N."/>
            <person name="Xue C."/>
            <person name="Wang R."/>
            <person name="Manning V.A."/>
            <person name="Dhillon B."/>
            <person name="Tu Z.J."/>
            <person name="Steffenson B.J."/>
            <person name="Salamov A."/>
            <person name="Sun H."/>
            <person name="Lowry S."/>
            <person name="LaButti K."/>
            <person name="Han J."/>
            <person name="Copeland A."/>
            <person name="Lindquist E."/>
            <person name="Barry K."/>
            <person name="Schmutz J."/>
            <person name="Baker S.E."/>
            <person name="Ciuffetti L.M."/>
            <person name="Grigoriev I.V."/>
            <person name="Zhong S."/>
            <person name="Turgeon B.G."/>
        </authorList>
    </citation>
    <scope>NUCLEOTIDE SEQUENCE [LARGE SCALE GENOMIC DNA]</scope>
    <source>
        <strain evidence="15 16">26-R-13</strain>
    </source>
</reference>
<evidence type="ECO:0000259" key="14">
    <source>
        <dbReference type="PROSITE" id="PS51847"/>
    </source>
</evidence>
<dbReference type="CDD" id="cd04052">
    <property type="entry name" value="C2B_Tricalbin-like"/>
    <property type="match status" value="1"/>
</dbReference>
<protein>
    <recommendedName>
        <fullName evidence="17">Tricalbin</fullName>
    </recommendedName>
</protein>
<evidence type="ECO:0000313" key="16">
    <source>
        <dbReference type="Proteomes" id="UP000053841"/>
    </source>
</evidence>
<keyword evidence="8" id="KW-0445">Lipid transport</keyword>
<organism evidence="15 16">
    <name type="scientific">Cochliobolus carbonum (strain 26-R-13)</name>
    <name type="common">Maize leaf spot fungus</name>
    <name type="synonym">Bipolaris zeicola</name>
    <dbReference type="NCBI Taxonomy" id="930089"/>
    <lineage>
        <taxon>Eukaryota</taxon>
        <taxon>Fungi</taxon>
        <taxon>Dikarya</taxon>
        <taxon>Ascomycota</taxon>
        <taxon>Pezizomycotina</taxon>
        <taxon>Dothideomycetes</taxon>
        <taxon>Pleosporomycetidae</taxon>
        <taxon>Pleosporales</taxon>
        <taxon>Pleosporineae</taxon>
        <taxon>Pleosporaceae</taxon>
        <taxon>Bipolaris</taxon>
    </lineage>
</organism>
<dbReference type="STRING" id="930089.W6XN69"/>
<accession>W6XN69</accession>
<dbReference type="CDD" id="cd04040">
    <property type="entry name" value="C2D_Tricalbin-like"/>
    <property type="match status" value="1"/>
</dbReference>
<feature type="domain" description="SMP-LTD" evidence="14">
    <location>
        <begin position="794"/>
        <end position="999"/>
    </location>
</feature>
<feature type="compositionally biased region" description="Basic and acidic residues" evidence="11">
    <location>
        <begin position="492"/>
        <end position="551"/>
    </location>
</feature>
<dbReference type="HOGENOM" id="CLU_001661_0_0_1"/>
<sequence>MATEPTQQEEHAANTANANAAHREAYDYWGYLFQDDKCGTRKLDGLLRGIAEVISKKFEPSDSPDLTPSQIAAWYRSVGGDYDVLFTDTPPSSIAFIYRSLGAYHSLQPAADDDGYSSPTIPALKKQGFVTWQTIQLLLGPEEHVPFLQRAVELDDIPDPETGNIFPKILPKECFPDKPDDAMEAWYHNVAARLKKEAEEEANDGSTDEARLRSSTEYEPSSADEKHGAFRYFEDPLYRNERPRPTFMRHVMKQSTRPVDDRDRAVTSRVRHMLNPLNPFASRKKTMPGRYESDSYSDEDATPVASVPQAAPRYPAHKRPQPPRRESSLSTTESESDSDADQSPRRRTPILRTRRSHDAPAEQPGYFPTYHEARRYSNQHETVRMEGRSSTATSPQPVYRPTTSPLFATQVAHAQQEARKYYERRPAMPPRTSYRPVPAPHSGVRWGSPTLHPVPPSREGESAYVREREHQYREREGHDGGSSSGRSHRRHSTDVEYPRERERERDSDRRRSHDRAKDEWDDRDYVRSRNGSRDRDRERDRERDRGRDPRMHRYVSGVQEGAMATASRESELKQQGVLEAAKDPNSPITARQAEQSIVNQAQAAGSVAYQFDPDASPDQKRAQARAKLPPGFHREHKATALVSDADGDGPAQYDLPTPTKAGAIQTPDGTKANGHAPEQLDEDARWERVGWAPRFGMPGSENKDEDEPSLADHQTWLEGKLEDKFFGDWYHNTGIIIFACLSSWVVGILGGGLGWIMIFMAVCGTYYRTSIRRVRRNARDDLNREMAKNKLETDNESLEWINSFLVKFWPIYAPVLCDTIVGTVDQVLSTSTPAFLDSLKMTTFVLGTKPPRLEHVKTYPKTQDDIVLMDWKFSFTPNDTADLTARQIKNKINPKVVLEIRVGKGLVSKGLDVIVEDMAFSGLMRLKFKLQLPFPHIEKVEMSFLERPTIDYVCKPLGGETFGFDINFIPGLETFIMEQIHANLGPMMYEPNVFPIEIAKMLAGNPVDQAIGVLQIHFHGAQGLKNPDKFSGTPDPYATVSINNRNVLGRTKTVHENANPRWNETVNIIITSLKDSLTINIFDYNDIRKDKELGTATFALEQLEEDPDHENLQLEVMSGGRARGLVSADVRFFPVLGETTLEDGTKEPPPESRTGICKFTVEQAKDLDGSKSMIGQLSPYAVLLLNGHEIHKSRTMKRTNQPIWPDASKEMLITDRKKAKLGLVIKDDRELGTDPILGTYQITIDDMLELMAKGHEWYNIAGTQSGRVKMKLDWKPVALKGAVSSGGYLTPIGVMRLHFQSARELRNLEALGKSDPYVRVLLSGIEKGRTVVFKNNLNPDWDEVIYVPVHTVREKLTLEVMDEENLGKDRTMGHIELLAGDYIKQDENGEYLEYEQKQPTAGALRMAGQTQSRGTLNYTCSFYPTYPTWDPEEDEEEKEEEKKVSANGSTSDDPKIGGHQRVMSNTSIASKAETVGTISSLKSSEKDMLKELEKNELQQVDSIPEKKTIEKLKLTGDDLQKYESGLLVFKLIEGEFARTGGHVDVIMDDMAYASYISTKIRNNKMTFNDIGDTMIRELDFSRITLRIMEHDDNDSEDQDDHVIAKLTGNTIDTLRKALNTPTTFTLKDKHGRDNRITVLLKYIPVKMRLDPSESFNNQGTLRVDVLDAADLPAADRNGFSDPYCKFVLNDKEVYKTKTQKKTLHPAWNEYFEVPVRSRTAADFVVNVYDWDFGDKADFLGKASINLEILEPFQQQEVTLALDGKSGAIRLRMLFKPDYVMRSRQGSSTFSGTFAVPGKVIGAPVKGVGKGAAFVGGNVVRAGTFLGRGFKRRKSRGEAPEDEPERPDTATDRPSADTPVISIEGEPTTPPKDGSNHNRHRSWGASSFHSRFGDNNGVGSAEQGTANITVLSADGFAPNTNIRVHIQLGKKEIHKTDHIKAPQGSATFDPSEESFKVPCTADAFFKIIVKNHAKFGRDEELGEAQFTVSDQGSGSDQNIGVGKGMVTLRTSFLPSDATSQHGSVSPRPKGRGGLLRRDRSTTPA</sequence>
<feature type="domain" description="C2" evidence="13">
    <location>
        <begin position="1137"/>
        <end position="1258"/>
    </location>
</feature>
<dbReference type="InterPro" id="IPR052455">
    <property type="entry name" value="Tricalbin_domain"/>
</dbReference>
<dbReference type="Gene3D" id="2.60.40.150">
    <property type="entry name" value="C2 domain"/>
    <property type="match status" value="4"/>
</dbReference>
<feature type="transmembrane region" description="Helical" evidence="12">
    <location>
        <begin position="744"/>
        <end position="767"/>
    </location>
</feature>
<evidence type="ECO:0000256" key="12">
    <source>
        <dbReference type="SAM" id="Phobius"/>
    </source>
</evidence>
<feature type="compositionally biased region" description="Basic and acidic residues" evidence="11">
    <location>
        <begin position="416"/>
        <end position="426"/>
    </location>
</feature>
<feature type="compositionally biased region" description="Acidic residues" evidence="11">
    <location>
        <begin position="1430"/>
        <end position="1439"/>
    </location>
</feature>
<dbReference type="OrthoDB" id="1029639at2759"/>
<evidence type="ECO:0000256" key="2">
    <source>
        <dbReference type="ARBA" id="ARBA00022448"/>
    </source>
</evidence>
<keyword evidence="6" id="KW-0256">Endoplasmic reticulum</keyword>
<dbReference type="CDD" id="cd04044">
    <property type="entry name" value="C2A_Tricalbin-like"/>
    <property type="match status" value="1"/>
</dbReference>
<gene>
    <name evidence="15" type="ORF">COCCADRAFT_40778</name>
</gene>
<dbReference type="InterPro" id="IPR055936">
    <property type="entry name" value="DUF7514"/>
</dbReference>
<dbReference type="InterPro" id="IPR037762">
    <property type="entry name" value="C2C_Tricalbin"/>
</dbReference>
<keyword evidence="5" id="KW-0677">Repeat</keyword>
<dbReference type="InterPro" id="IPR031468">
    <property type="entry name" value="SMP_LBD"/>
</dbReference>
<dbReference type="GO" id="GO:0061817">
    <property type="term" value="P:endoplasmic reticulum-plasma membrane tethering"/>
    <property type="evidence" value="ECO:0007669"/>
    <property type="project" value="InterPro"/>
</dbReference>
<evidence type="ECO:0000256" key="10">
    <source>
        <dbReference type="ARBA" id="ARBA00023136"/>
    </source>
</evidence>
<dbReference type="InterPro" id="IPR035892">
    <property type="entry name" value="C2_domain_sf"/>
</dbReference>
<dbReference type="GO" id="GO:0008289">
    <property type="term" value="F:lipid binding"/>
    <property type="evidence" value="ECO:0007669"/>
    <property type="project" value="UniProtKB-KW"/>
</dbReference>
<evidence type="ECO:0000313" key="15">
    <source>
        <dbReference type="EMBL" id="EUC28737.1"/>
    </source>
</evidence>
<evidence type="ECO:0000256" key="1">
    <source>
        <dbReference type="ARBA" id="ARBA00004586"/>
    </source>
</evidence>
<feature type="region of interest" description="Disordered" evidence="11">
    <location>
        <begin position="1830"/>
        <end position="1899"/>
    </location>
</feature>
<dbReference type="Pfam" id="PF24355">
    <property type="entry name" value="DUF7514"/>
    <property type="match status" value="1"/>
</dbReference>
<feature type="compositionally biased region" description="Basic and acidic residues" evidence="11">
    <location>
        <begin position="2034"/>
        <end position="2043"/>
    </location>
</feature>
<feature type="compositionally biased region" description="Basic and acidic residues" evidence="11">
    <location>
        <begin position="458"/>
        <end position="479"/>
    </location>
</feature>
<dbReference type="Proteomes" id="UP000053841">
    <property type="component" value="Unassembled WGS sequence"/>
</dbReference>
<keyword evidence="16" id="KW-1185">Reference proteome</keyword>
<feature type="region of interest" description="Disordered" evidence="11">
    <location>
        <begin position="197"/>
        <end position="226"/>
    </location>
</feature>